<keyword evidence="2 4" id="KW-0472">Membrane</keyword>
<dbReference type="InterPro" id="IPR036737">
    <property type="entry name" value="OmpA-like_sf"/>
</dbReference>
<dbReference type="OrthoDB" id="345640at2"/>
<evidence type="ECO:0000256" key="4">
    <source>
        <dbReference type="PROSITE-ProRule" id="PRU00473"/>
    </source>
</evidence>
<organism evidence="7 8">
    <name type="scientific">Cupriavidus necator</name>
    <name type="common">Alcaligenes eutrophus</name>
    <name type="synonym">Ralstonia eutropha</name>
    <dbReference type="NCBI Taxonomy" id="106590"/>
    <lineage>
        <taxon>Bacteria</taxon>
        <taxon>Pseudomonadati</taxon>
        <taxon>Pseudomonadota</taxon>
        <taxon>Betaproteobacteria</taxon>
        <taxon>Burkholderiales</taxon>
        <taxon>Burkholderiaceae</taxon>
        <taxon>Cupriavidus</taxon>
    </lineage>
</organism>
<protein>
    <submittedName>
        <fullName evidence="7">OmpA family protein</fullName>
    </submittedName>
</protein>
<name>A0A1U9UM00_CUPNE</name>
<evidence type="ECO:0000256" key="2">
    <source>
        <dbReference type="ARBA" id="ARBA00023136"/>
    </source>
</evidence>
<accession>A0A1U9UM00</accession>
<evidence type="ECO:0000256" key="1">
    <source>
        <dbReference type="ARBA" id="ARBA00004442"/>
    </source>
</evidence>
<sequence length="460" mass="48494">MTLGLTTRKAAIGLGVMALLAVAGCKKKPAESVAAQDEAQSTAPSAPAVASARPAASAPAMPAETNVAGLWSGAFVVNRDKEDRSWYPLLNEIPDHAGFMRNGSRQELVIALAQASSVDVLRFRGLSDAGARSNARHARVEASAGGVQGPWAVIYDADLPGQDGYDTRVPLPQPVKAEALRLTLTGNRWSGDQDEGQIGLQQFMAYGKPEAAADKVRQVGGIYQFPVEFGSSGYVLLHQDGAAVEGCYVEGDYSNQQMKIAQVLGTISGGLENGALLAFRRTTEGAPEKGAMAFSPDGSHAYAALVKGDARTFDSVREAGGWRLADKAPPCFPKADAAPDPIGQALEGAGRVQLYGVNFETDSDVLSAAALPVLNRAAKAVLAHPDWRLRVEGRTDSTGGDARNQPLSERRAAAVRHYLESAGVPAGRLDARGHGATHPLMPNDTPFGRAQNRRVELARQ</sequence>
<dbReference type="RefSeq" id="WP_078195664.1">
    <property type="nucleotide sequence ID" value="NZ_CP017757.2"/>
</dbReference>
<dbReference type="PROSITE" id="PS51123">
    <property type="entry name" value="OMPA_2"/>
    <property type="match status" value="1"/>
</dbReference>
<dbReference type="AlphaFoldDB" id="A0A1U9UM00"/>
<dbReference type="Pfam" id="PF00691">
    <property type="entry name" value="OmpA"/>
    <property type="match status" value="1"/>
</dbReference>
<dbReference type="SUPFAM" id="SSF103088">
    <property type="entry name" value="OmpA-like"/>
    <property type="match status" value="1"/>
</dbReference>
<evidence type="ECO:0000259" key="6">
    <source>
        <dbReference type="PROSITE" id="PS51123"/>
    </source>
</evidence>
<dbReference type="KEGG" id="cuh:BJN34_05200"/>
<dbReference type="Gene3D" id="3.30.1330.60">
    <property type="entry name" value="OmpA-like domain"/>
    <property type="match status" value="1"/>
</dbReference>
<feature type="region of interest" description="Disordered" evidence="5">
    <location>
        <begin position="434"/>
        <end position="460"/>
    </location>
</feature>
<feature type="domain" description="OmpA-like" evidence="6">
    <location>
        <begin position="347"/>
        <end position="460"/>
    </location>
</feature>
<evidence type="ECO:0000256" key="3">
    <source>
        <dbReference type="ARBA" id="ARBA00023237"/>
    </source>
</evidence>
<reference evidence="8" key="1">
    <citation type="submission" date="2017-02" db="EMBL/GenBank/DDBJ databases">
        <title>Complete genome sequence of Cupriavidus necator strain NH9, a 3-chlorobenzoate degrader.</title>
        <authorList>
            <person name="Moriuchi R."/>
            <person name="Dohra H."/>
            <person name="Ogawa N."/>
        </authorList>
    </citation>
    <scope>NUCLEOTIDE SEQUENCE [LARGE SCALE GENOMIC DNA]</scope>
    <source>
        <strain evidence="8">NH9</strain>
    </source>
</reference>
<dbReference type="PANTHER" id="PTHR30329:SF21">
    <property type="entry name" value="LIPOPROTEIN YIAD-RELATED"/>
    <property type="match status" value="1"/>
</dbReference>
<dbReference type="InterPro" id="IPR006665">
    <property type="entry name" value="OmpA-like"/>
</dbReference>
<dbReference type="PRINTS" id="PR01021">
    <property type="entry name" value="OMPADOMAIN"/>
</dbReference>
<dbReference type="CDD" id="cd07185">
    <property type="entry name" value="OmpA_C-like"/>
    <property type="match status" value="1"/>
</dbReference>
<dbReference type="Proteomes" id="UP000189627">
    <property type="component" value="Chromosome 1"/>
</dbReference>
<dbReference type="InterPro" id="IPR006664">
    <property type="entry name" value="OMP_bac"/>
</dbReference>
<evidence type="ECO:0000313" key="7">
    <source>
        <dbReference type="EMBL" id="AQV93291.1"/>
    </source>
</evidence>
<dbReference type="PANTHER" id="PTHR30329">
    <property type="entry name" value="STATOR ELEMENT OF FLAGELLAR MOTOR COMPLEX"/>
    <property type="match status" value="1"/>
</dbReference>
<comment type="subcellular location">
    <subcellularLocation>
        <location evidence="1">Cell outer membrane</location>
    </subcellularLocation>
</comment>
<proteinExistence type="predicted"/>
<evidence type="ECO:0000313" key="8">
    <source>
        <dbReference type="Proteomes" id="UP000189627"/>
    </source>
</evidence>
<dbReference type="GO" id="GO:0009279">
    <property type="term" value="C:cell outer membrane"/>
    <property type="evidence" value="ECO:0007669"/>
    <property type="project" value="UniProtKB-SubCell"/>
</dbReference>
<dbReference type="InterPro" id="IPR050330">
    <property type="entry name" value="Bact_OuterMem_StrucFunc"/>
</dbReference>
<evidence type="ECO:0000256" key="5">
    <source>
        <dbReference type="SAM" id="MobiDB-lite"/>
    </source>
</evidence>
<dbReference type="EMBL" id="CP017757">
    <property type="protein sequence ID" value="AQV93291.1"/>
    <property type="molecule type" value="Genomic_DNA"/>
</dbReference>
<keyword evidence="3" id="KW-0998">Cell outer membrane</keyword>
<gene>
    <name evidence="7" type="ORF">BJN34_05200</name>
</gene>